<evidence type="ECO:0000256" key="2">
    <source>
        <dbReference type="ARBA" id="ARBA00023015"/>
    </source>
</evidence>
<comment type="similarity">
    <text evidence="1">Belongs to the LysR transcriptional regulatory family.</text>
</comment>
<evidence type="ECO:0000259" key="5">
    <source>
        <dbReference type="PROSITE" id="PS50931"/>
    </source>
</evidence>
<dbReference type="RefSeq" id="WP_191817315.1">
    <property type="nucleotide sequence ID" value="NZ_JACSQT010000022.1"/>
</dbReference>
<keyword evidence="4" id="KW-0804">Transcription</keyword>
<dbReference type="InterPro" id="IPR036388">
    <property type="entry name" value="WH-like_DNA-bd_sf"/>
</dbReference>
<dbReference type="EMBL" id="JACSQT010000022">
    <property type="protein sequence ID" value="MBD7939663.1"/>
    <property type="molecule type" value="Genomic_DNA"/>
</dbReference>
<dbReference type="Pfam" id="PF03466">
    <property type="entry name" value="LysR_substrate"/>
    <property type="match status" value="1"/>
</dbReference>
<evidence type="ECO:0000256" key="3">
    <source>
        <dbReference type="ARBA" id="ARBA00023125"/>
    </source>
</evidence>
<reference evidence="6 7" key="1">
    <citation type="submission" date="2020-08" db="EMBL/GenBank/DDBJ databases">
        <title>A Genomic Blueprint of the Chicken Gut Microbiome.</title>
        <authorList>
            <person name="Gilroy R."/>
            <person name="Ravi A."/>
            <person name="Getino M."/>
            <person name="Pursley I."/>
            <person name="Horton D.L."/>
            <person name="Alikhan N.-F."/>
            <person name="Baker D."/>
            <person name="Gharbi K."/>
            <person name="Hall N."/>
            <person name="Watson M."/>
            <person name="Adriaenssens E.M."/>
            <person name="Foster-Nyarko E."/>
            <person name="Jarju S."/>
            <person name="Secka A."/>
            <person name="Antonio M."/>
            <person name="Oren A."/>
            <person name="Chaudhuri R."/>
            <person name="La Ragione R.M."/>
            <person name="Hildebrand F."/>
            <person name="Pallen M.J."/>
        </authorList>
    </citation>
    <scope>NUCLEOTIDE SEQUENCE [LARGE SCALE GENOMIC DNA]</scope>
    <source>
        <strain evidence="6 7">Sa5YUA1</strain>
    </source>
</reference>
<dbReference type="PROSITE" id="PS50931">
    <property type="entry name" value="HTH_LYSR"/>
    <property type="match status" value="1"/>
</dbReference>
<dbReference type="Gene3D" id="3.40.190.290">
    <property type="match status" value="1"/>
</dbReference>
<dbReference type="InterPro" id="IPR036390">
    <property type="entry name" value="WH_DNA-bd_sf"/>
</dbReference>
<dbReference type="InterPro" id="IPR050950">
    <property type="entry name" value="HTH-type_LysR_regulators"/>
</dbReference>
<evidence type="ECO:0000256" key="4">
    <source>
        <dbReference type="ARBA" id="ARBA00023163"/>
    </source>
</evidence>
<sequence length="294" mass="33491">MEILQLKYFQTVAYTEHISLAAKQLNIAQPSLSLTIKRLEDELGTTLFDRKGRNIQLNESGKILLKHVNNLFIEIENAQTEINMNKHELLNTIKIAVSNPRFLSGLLSAFICQNPHTKIQQVLGGRNTIRAGLQKGDINLGIACPPLEEEDIESITLVEEDIVLVLPSNHRLVHASEIKLSDLSNDSFISLANNKEYKLFTANLCKKAGFTPNILFEVDFNILLEIIMLNQGVALLPVWVCRKCKLQYKRISDMAPTYTIGLSWMKNKHLSPSVESFRTFIIDYFKKNEHMFKH</sequence>
<comment type="caution">
    <text evidence="6">The sequence shown here is derived from an EMBL/GenBank/DDBJ whole genome shotgun (WGS) entry which is preliminary data.</text>
</comment>
<evidence type="ECO:0000313" key="7">
    <source>
        <dbReference type="Proteomes" id="UP000657931"/>
    </source>
</evidence>
<dbReference type="Gene3D" id="1.10.10.10">
    <property type="entry name" value="Winged helix-like DNA-binding domain superfamily/Winged helix DNA-binding domain"/>
    <property type="match status" value="1"/>
</dbReference>
<accession>A0ABR8QVV0</accession>
<dbReference type="Proteomes" id="UP000657931">
    <property type="component" value="Unassembled WGS sequence"/>
</dbReference>
<dbReference type="CDD" id="cd05466">
    <property type="entry name" value="PBP2_LTTR_substrate"/>
    <property type="match status" value="1"/>
</dbReference>
<proteinExistence type="inferred from homology"/>
<dbReference type="SUPFAM" id="SSF53850">
    <property type="entry name" value="Periplasmic binding protein-like II"/>
    <property type="match status" value="1"/>
</dbReference>
<organism evidence="6 7">
    <name type="scientific">Cytobacillus stercorigallinarum</name>
    <dbReference type="NCBI Taxonomy" id="2762240"/>
    <lineage>
        <taxon>Bacteria</taxon>
        <taxon>Bacillati</taxon>
        <taxon>Bacillota</taxon>
        <taxon>Bacilli</taxon>
        <taxon>Bacillales</taxon>
        <taxon>Bacillaceae</taxon>
        <taxon>Cytobacillus</taxon>
    </lineage>
</organism>
<keyword evidence="7" id="KW-1185">Reference proteome</keyword>
<dbReference type="PANTHER" id="PTHR30419">
    <property type="entry name" value="HTH-TYPE TRANSCRIPTIONAL REGULATOR YBHD"/>
    <property type="match status" value="1"/>
</dbReference>
<feature type="domain" description="HTH lysR-type" evidence="5">
    <location>
        <begin position="1"/>
        <end position="58"/>
    </location>
</feature>
<gene>
    <name evidence="6" type="ORF">H9655_21710</name>
</gene>
<name>A0ABR8QVV0_9BACI</name>
<dbReference type="Pfam" id="PF00126">
    <property type="entry name" value="HTH_1"/>
    <property type="match status" value="1"/>
</dbReference>
<dbReference type="InterPro" id="IPR000847">
    <property type="entry name" value="LysR_HTH_N"/>
</dbReference>
<protein>
    <submittedName>
        <fullName evidence="6">LysR family transcriptional regulator</fullName>
    </submittedName>
</protein>
<evidence type="ECO:0000313" key="6">
    <source>
        <dbReference type="EMBL" id="MBD7939663.1"/>
    </source>
</evidence>
<keyword evidence="2" id="KW-0805">Transcription regulation</keyword>
<evidence type="ECO:0000256" key="1">
    <source>
        <dbReference type="ARBA" id="ARBA00009437"/>
    </source>
</evidence>
<keyword evidence="3" id="KW-0238">DNA-binding</keyword>
<dbReference type="InterPro" id="IPR005119">
    <property type="entry name" value="LysR_subst-bd"/>
</dbReference>
<dbReference type="PRINTS" id="PR00039">
    <property type="entry name" value="HTHLYSR"/>
</dbReference>
<dbReference type="PANTHER" id="PTHR30419:SF28">
    <property type="entry name" value="HTH-TYPE TRANSCRIPTIONAL REGULATOR BSDA"/>
    <property type="match status" value="1"/>
</dbReference>
<dbReference type="SUPFAM" id="SSF46785">
    <property type="entry name" value="Winged helix' DNA-binding domain"/>
    <property type="match status" value="1"/>
</dbReference>